<proteinExistence type="predicted"/>
<organism evidence="1">
    <name type="scientific">marine sediment metagenome</name>
    <dbReference type="NCBI Taxonomy" id="412755"/>
    <lineage>
        <taxon>unclassified sequences</taxon>
        <taxon>metagenomes</taxon>
        <taxon>ecological metagenomes</taxon>
    </lineage>
</organism>
<dbReference type="AlphaFoldDB" id="X1E730"/>
<evidence type="ECO:0000313" key="1">
    <source>
        <dbReference type="EMBL" id="GAH12959.1"/>
    </source>
</evidence>
<gene>
    <name evidence="1" type="ORF">S01H4_64710</name>
</gene>
<dbReference type="EMBL" id="BART01039336">
    <property type="protein sequence ID" value="GAH12959.1"/>
    <property type="molecule type" value="Genomic_DNA"/>
</dbReference>
<protein>
    <submittedName>
        <fullName evidence="1">Uncharacterized protein</fullName>
    </submittedName>
</protein>
<sequence>MTVKSIKKQLDETIILLRQLRPGTSNKLYWDTRHRKGLCVLTYLSQYKTINYRQG</sequence>
<reference evidence="1" key="1">
    <citation type="journal article" date="2014" name="Front. Microbiol.">
        <title>High frequency of phylogenetically diverse reductive dehalogenase-homologous genes in deep subseafloor sedimentary metagenomes.</title>
        <authorList>
            <person name="Kawai M."/>
            <person name="Futagami T."/>
            <person name="Toyoda A."/>
            <person name="Takaki Y."/>
            <person name="Nishi S."/>
            <person name="Hori S."/>
            <person name="Arai W."/>
            <person name="Tsubouchi T."/>
            <person name="Morono Y."/>
            <person name="Uchiyama I."/>
            <person name="Ito T."/>
            <person name="Fujiyama A."/>
            <person name="Inagaki F."/>
            <person name="Takami H."/>
        </authorList>
    </citation>
    <scope>NUCLEOTIDE SEQUENCE</scope>
    <source>
        <strain evidence="1">Expedition CK06-06</strain>
    </source>
</reference>
<accession>X1E730</accession>
<comment type="caution">
    <text evidence="1">The sequence shown here is derived from an EMBL/GenBank/DDBJ whole genome shotgun (WGS) entry which is preliminary data.</text>
</comment>
<name>X1E730_9ZZZZ</name>